<name>A0AAV9EKU9_ACOCL</name>
<dbReference type="Proteomes" id="UP001180020">
    <property type="component" value="Unassembled WGS sequence"/>
</dbReference>
<comment type="caution">
    <text evidence="2">The sequence shown here is derived from an EMBL/GenBank/DDBJ whole genome shotgun (WGS) entry which is preliminary data.</text>
</comment>
<dbReference type="AlphaFoldDB" id="A0AAV9EKU9"/>
<evidence type="ECO:0000313" key="3">
    <source>
        <dbReference type="Proteomes" id="UP001180020"/>
    </source>
</evidence>
<evidence type="ECO:0000313" key="2">
    <source>
        <dbReference type="EMBL" id="KAK1313428.1"/>
    </source>
</evidence>
<gene>
    <name evidence="2" type="ORF">QJS10_CPA06g00206</name>
</gene>
<evidence type="ECO:0000256" key="1">
    <source>
        <dbReference type="SAM" id="MobiDB-lite"/>
    </source>
</evidence>
<organism evidence="2 3">
    <name type="scientific">Acorus calamus</name>
    <name type="common">Sweet flag</name>
    <dbReference type="NCBI Taxonomy" id="4465"/>
    <lineage>
        <taxon>Eukaryota</taxon>
        <taxon>Viridiplantae</taxon>
        <taxon>Streptophyta</taxon>
        <taxon>Embryophyta</taxon>
        <taxon>Tracheophyta</taxon>
        <taxon>Spermatophyta</taxon>
        <taxon>Magnoliopsida</taxon>
        <taxon>Liliopsida</taxon>
        <taxon>Acoraceae</taxon>
        <taxon>Acorus</taxon>
    </lineage>
</organism>
<sequence>MAITAAVSWSSVTRPHNGILHGKTERPKAMVVVVVAQKKARKTRKIILKEDVSELGKERGAPRSEGRVLP</sequence>
<dbReference type="EMBL" id="JAUJYO010000006">
    <property type="protein sequence ID" value="KAK1313428.1"/>
    <property type="molecule type" value="Genomic_DNA"/>
</dbReference>
<proteinExistence type="predicted"/>
<reference evidence="2" key="2">
    <citation type="submission" date="2023-06" db="EMBL/GenBank/DDBJ databases">
        <authorList>
            <person name="Ma L."/>
            <person name="Liu K.-W."/>
            <person name="Li Z."/>
            <person name="Hsiao Y.-Y."/>
            <person name="Qi Y."/>
            <person name="Fu T."/>
            <person name="Tang G."/>
            <person name="Zhang D."/>
            <person name="Sun W.-H."/>
            <person name="Liu D.-K."/>
            <person name="Li Y."/>
            <person name="Chen G.-Z."/>
            <person name="Liu X.-D."/>
            <person name="Liao X.-Y."/>
            <person name="Jiang Y.-T."/>
            <person name="Yu X."/>
            <person name="Hao Y."/>
            <person name="Huang J."/>
            <person name="Zhao X.-W."/>
            <person name="Ke S."/>
            <person name="Chen Y.-Y."/>
            <person name="Wu W.-L."/>
            <person name="Hsu J.-L."/>
            <person name="Lin Y.-F."/>
            <person name="Huang M.-D."/>
            <person name="Li C.-Y."/>
            <person name="Huang L."/>
            <person name="Wang Z.-W."/>
            <person name="Zhao X."/>
            <person name="Zhong W.-Y."/>
            <person name="Peng D.-H."/>
            <person name="Ahmad S."/>
            <person name="Lan S."/>
            <person name="Zhang J.-S."/>
            <person name="Tsai W.-C."/>
            <person name="Van De Peer Y."/>
            <person name="Liu Z.-J."/>
        </authorList>
    </citation>
    <scope>NUCLEOTIDE SEQUENCE</scope>
    <source>
        <strain evidence="2">CP</strain>
        <tissue evidence="2">Leaves</tissue>
    </source>
</reference>
<reference evidence="2" key="1">
    <citation type="journal article" date="2023" name="Nat. Commun.">
        <title>Diploid and tetraploid genomes of Acorus and the evolution of monocots.</title>
        <authorList>
            <person name="Ma L."/>
            <person name="Liu K.W."/>
            <person name="Li Z."/>
            <person name="Hsiao Y.Y."/>
            <person name="Qi Y."/>
            <person name="Fu T."/>
            <person name="Tang G.D."/>
            <person name="Zhang D."/>
            <person name="Sun W.H."/>
            <person name="Liu D.K."/>
            <person name="Li Y."/>
            <person name="Chen G.Z."/>
            <person name="Liu X.D."/>
            <person name="Liao X.Y."/>
            <person name="Jiang Y.T."/>
            <person name="Yu X."/>
            <person name="Hao Y."/>
            <person name="Huang J."/>
            <person name="Zhao X.W."/>
            <person name="Ke S."/>
            <person name="Chen Y.Y."/>
            <person name="Wu W.L."/>
            <person name="Hsu J.L."/>
            <person name="Lin Y.F."/>
            <person name="Huang M.D."/>
            <person name="Li C.Y."/>
            <person name="Huang L."/>
            <person name="Wang Z.W."/>
            <person name="Zhao X."/>
            <person name="Zhong W.Y."/>
            <person name="Peng D.H."/>
            <person name="Ahmad S."/>
            <person name="Lan S."/>
            <person name="Zhang J.S."/>
            <person name="Tsai W.C."/>
            <person name="Van de Peer Y."/>
            <person name="Liu Z.J."/>
        </authorList>
    </citation>
    <scope>NUCLEOTIDE SEQUENCE</scope>
    <source>
        <strain evidence="2">CP</strain>
    </source>
</reference>
<accession>A0AAV9EKU9</accession>
<feature type="region of interest" description="Disordered" evidence="1">
    <location>
        <begin position="51"/>
        <end position="70"/>
    </location>
</feature>
<keyword evidence="3" id="KW-1185">Reference proteome</keyword>
<protein>
    <submittedName>
        <fullName evidence="2">Uncharacterized protein</fullName>
    </submittedName>
</protein>